<evidence type="ECO:0000256" key="1">
    <source>
        <dbReference type="ARBA" id="ARBA00004165"/>
    </source>
</evidence>
<accession>A0A0U4HD86</accession>
<evidence type="ECO:0000256" key="11">
    <source>
        <dbReference type="ARBA" id="ARBA00022879"/>
    </source>
</evidence>
<keyword evidence="10" id="KW-1043">Host membrane</keyword>
<dbReference type="Gene3D" id="1.10.287.210">
    <property type="match status" value="1"/>
</dbReference>
<name>A0A0U4HD86_KORV</name>
<evidence type="ECO:0000256" key="7">
    <source>
        <dbReference type="ARBA" id="ARBA00022595"/>
    </source>
</evidence>
<keyword evidence="14" id="KW-1160">Virus entry into host cell</keyword>
<evidence type="ECO:0000256" key="8">
    <source>
        <dbReference type="ARBA" id="ARBA00022804"/>
    </source>
</evidence>
<comment type="subcellular location">
    <subcellularLocation>
        <location evidence="1">Host cell membrane</location>
    </subcellularLocation>
    <subcellularLocation>
        <location evidence="2">Virion membrane</location>
    </subcellularLocation>
</comment>
<feature type="region of interest" description="Disordered" evidence="15">
    <location>
        <begin position="98"/>
        <end position="128"/>
    </location>
</feature>
<evidence type="ECO:0000256" key="6">
    <source>
        <dbReference type="ARBA" id="ARBA00022581"/>
    </source>
</evidence>
<evidence type="ECO:0000256" key="3">
    <source>
        <dbReference type="ARBA" id="ARBA00022506"/>
    </source>
</evidence>
<evidence type="ECO:0000256" key="16">
    <source>
        <dbReference type="SAM" id="Phobius"/>
    </source>
</evidence>
<dbReference type="InterPro" id="IPR018154">
    <property type="entry name" value="TLV/ENV_coat_polyprotein"/>
</dbReference>
<dbReference type="CDD" id="cd09851">
    <property type="entry name" value="HTLV-1-like_HR1-HR2"/>
    <property type="match status" value="1"/>
</dbReference>
<dbReference type="GO" id="GO:0055036">
    <property type="term" value="C:virion membrane"/>
    <property type="evidence" value="ECO:0007669"/>
    <property type="project" value="UniProtKB-SubCell"/>
</dbReference>
<feature type="region of interest" description="Disordered" evidence="15">
    <location>
        <begin position="294"/>
        <end position="316"/>
    </location>
</feature>
<evidence type="ECO:0000256" key="14">
    <source>
        <dbReference type="ARBA" id="ARBA00023296"/>
    </source>
</evidence>
<dbReference type="GO" id="GO:0019031">
    <property type="term" value="C:viral envelope"/>
    <property type="evidence" value="ECO:0007669"/>
    <property type="project" value="UniProtKB-KW"/>
</dbReference>
<keyword evidence="5" id="KW-1169">Fusion of virus membrane with host cell membrane</keyword>
<dbReference type="InterPro" id="IPR008981">
    <property type="entry name" value="FMuLV_rcpt-bd"/>
</dbReference>
<evidence type="ECO:0000256" key="15">
    <source>
        <dbReference type="SAM" id="MobiDB-lite"/>
    </source>
</evidence>
<evidence type="ECO:0000256" key="12">
    <source>
        <dbReference type="ARBA" id="ARBA00023136"/>
    </source>
</evidence>
<evidence type="ECO:0000256" key="13">
    <source>
        <dbReference type="ARBA" id="ARBA00023180"/>
    </source>
</evidence>
<dbReference type="PANTHER" id="PTHR10424">
    <property type="entry name" value="VIRAL ENVELOPE PROTEIN"/>
    <property type="match status" value="1"/>
</dbReference>
<dbReference type="GO" id="GO:0019062">
    <property type="term" value="P:virion attachment to host cell"/>
    <property type="evidence" value="ECO:0007669"/>
    <property type="project" value="UniProtKB-KW"/>
</dbReference>
<keyword evidence="4" id="KW-1032">Host cell membrane</keyword>
<dbReference type="GO" id="GO:0020002">
    <property type="term" value="C:host cell plasma membrane"/>
    <property type="evidence" value="ECO:0007669"/>
    <property type="project" value="UniProtKB-SubCell"/>
</dbReference>
<keyword evidence="13" id="KW-0325">Glycoprotein</keyword>
<keyword evidence="9" id="KW-0946">Virion</keyword>
<keyword evidence="7" id="KW-1162">Viral penetration into host cytoplasm</keyword>
<evidence type="ECO:0000256" key="9">
    <source>
        <dbReference type="ARBA" id="ARBA00022844"/>
    </source>
</evidence>
<evidence type="ECO:0000256" key="4">
    <source>
        <dbReference type="ARBA" id="ARBA00022511"/>
    </source>
</evidence>
<dbReference type="Gene3D" id="3.90.310.10">
    <property type="entry name" value="ENV polyprotein, receptor-binding domain"/>
    <property type="match status" value="1"/>
</dbReference>
<evidence type="ECO:0000313" key="17">
    <source>
        <dbReference type="EMBL" id="ALX81658.1"/>
    </source>
</evidence>
<feature type="transmembrane region" description="Helical" evidence="16">
    <location>
        <begin position="615"/>
        <end position="636"/>
    </location>
</feature>
<keyword evidence="3" id="KW-1168">Fusion of virus membrane with host membrane</keyword>
<organismHost>
    <name type="scientific">Phascolarctos cinereus</name>
    <name type="common">Koala</name>
    <dbReference type="NCBI Taxonomy" id="38626"/>
</organismHost>
<dbReference type="Pfam" id="PF00429">
    <property type="entry name" value="TLV_coat"/>
    <property type="match status" value="1"/>
</dbReference>
<dbReference type="SUPFAM" id="SSF58069">
    <property type="entry name" value="Virus ectodomain"/>
    <property type="match status" value="1"/>
</dbReference>
<dbReference type="EMBL" id="KP792564">
    <property type="protein sequence ID" value="ALX81658.1"/>
    <property type="molecule type" value="mRNA"/>
</dbReference>
<evidence type="ECO:0000256" key="5">
    <source>
        <dbReference type="ARBA" id="ARBA00022521"/>
    </source>
</evidence>
<keyword evidence="12 16" id="KW-0472">Membrane</keyword>
<protein>
    <submittedName>
        <fullName evidence="17">Envelope glycoprotein</fullName>
    </submittedName>
</protein>
<keyword evidence="16" id="KW-1133">Transmembrane helix</keyword>
<keyword evidence="8" id="KW-1161">Viral attachment to host cell</keyword>
<sequence>MFFFSTPRHLGHPMSPGNWKRLIILLSCVFGGAEMNQQHNNPHQPMTLTWQVLSQTGSVVWEKKAVEPPWTWWPSLEPDVCALVAGLESWDIPELTATASQQAKPPSRDQPWDGGGAPGAPWPGFTVDGRGPGETLGCSYPRARTRIAMSQFYVCPRDGRSLSEARRCGGLESLYCKQWSCETAGTAYWQPRSSWDLITVGRGHPTGTCESTGWCNPLKIEFTEPGKRFRNWLQGRTWGLRFYVTGHPGVQLTIRLVITSPPPVVVGPDPVLAEQGPPREIPFLPRVPVPTLSPPASPIPTVQASPPAPSTPSPTTGDRLFGLVQGAFLALNATNPEVTESCWLCLALGPPYYEGIATPGQVTYASTDSQCRWGGKGKLTLTEVSGLGLCIGKVPPTHQHLCKLTLPLNASHTHKYLLPSNHSWWACNTGLTPCLSVSVFNQSNDFCIQIQLVPRIYYHPDGTLLQAYESPHPRNKREPVSLTLAVLLGLGVAAGIGTGSTALIKGPIDLQQGLTSLQIAMDTDLRALQDSISKLEDSLTSLSEVVLQNRRGLDLLFLKEGGLCAALKEECCFYVDHSGAVRDSMRRLKERLDKRQLEHQKNLSWYEGWFNRSPWLTTLLSALAGPLLLLLLLLTLGPCVINKLVQFINDRVSAVRILVLRHKYQTLDNEDNL</sequence>
<evidence type="ECO:0000256" key="2">
    <source>
        <dbReference type="ARBA" id="ARBA00004182"/>
    </source>
</evidence>
<dbReference type="GO" id="GO:0019064">
    <property type="term" value="P:fusion of virus membrane with host plasma membrane"/>
    <property type="evidence" value="ECO:0007669"/>
    <property type="project" value="UniProtKB-KW"/>
</dbReference>
<organism evidence="17">
    <name type="scientific">Koala retrovirus</name>
    <name type="common">KoRV</name>
    <dbReference type="NCBI Taxonomy" id="394239"/>
    <lineage>
        <taxon>Viruses</taxon>
        <taxon>Riboviria</taxon>
        <taxon>Pararnavirae</taxon>
        <taxon>Artverviricota</taxon>
        <taxon>Revtraviricetes</taxon>
        <taxon>Ortervirales</taxon>
        <taxon>Retroviridae</taxon>
        <taxon>Orthoretrovirinae</taxon>
        <taxon>Gammaretrovirus</taxon>
        <taxon>Gammaretrovirus koa</taxon>
    </lineage>
</organism>
<dbReference type="PANTHER" id="PTHR10424:SF82">
    <property type="entry name" value="ENVELOPE GLYCOPROTEIN-RELATED"/>
    <property type="match status" value="1"/>
</dbReference>
<keyword evidence="6" id="KW-0945">Host-virus interaction</keyword>
<keyword evidence="16" id="KW-0812">Transmembrane</keyword>
<dbReference type="SUPFAM" id="SSF49830">
    <property type="entry name" value="ENV polyprotein, receptor-binding domain"/>
    <property type="match status" value="1"/>
</dbReference>
<proteinExistence type="evidence at transcript level"/>
<keyword evidence="11 17" id="KW-0261">Viral envelope protein</keyword>
<reference evidence="17" key="1">
    <citation type="journal article" date="2015" name="Immunogenetics">
        <title>Immunomics of the koala (Phascolarctos cinereus).</title>
        <authorList>
            <person name="Abts K.C."/>
            <person name="Ivy J.A."/>
            <person name="DeWoody J.A."/>
        </authorList>
    </citation>
    <scope>NUCLEOTIDE SEQUENCE</scope>
</reference>
<dbReference type="GO" id="GO:0046718">
    <property type="term" value="P:symbiont entry into host cell"/>
    <property type="evidence" value="ECO:0007669"/>
    <property type="project" value="UniProtKB-KW"/>
</dbReference>
<evidence type="ECO:0000256" key="10">
    <source>
        <dbReference type="ARBA" id="ARBA00022870"/>
    </source>
</evidence>